<dbReference type="NCBIfam" id="NF038101">
    <property type="entry name" value="Trm112_arch"/>
    <property type="match status" value="1"/>
</dbReference>
<comment type="caution">
    <text evidence="1">The sequence shown here is derived from an EMBL/GenBank/DDBJ whole genome shotgun (WGS) entry which is preliminary data.</text>
</comment>
<dbReference type="Gene3D" id="2.20.25.10">
    <property type="match status" value="1"/>
</dbReference>
<evidence type="ECO:0000313" key="2">
    <source>
        <dbReference type="EMBL" id="EQD77668.1"/>
    </source>
</evidence>
<dbReference type="EMBL" id="AUZX01012701">
    <property type="protein sequence ID" value="EQD38022.1"/>
    <property type="molecule type" value="Genomic_DNA"/>
</dbReference>
<name>T0Z1E1_9ZZZZ</name>
<organism evidence="1">
    <name type="scientific">mine drainage metagenome</name>
    <dbReference type="NCBI Taxonomy" id="410659"/>
    <lineage>
        <taxon>unclassified sequences</taxon>
        <taxon>metagenomes</taxon>
        <taxon>ecological metagenomes</taxon>
    </lineage>
</organism>
<evidence type="ECO:0000313" key="1">
    <source>
        <dbReference type="EMBL" id="EQD38022.1"/>
    </source>
</evidence>
<dbReference type="EMBL" id="AUZY01000691">
    <property type="protein sequence ID" value="EQD77668.1"/>
    <property type="molecule type" value="Genomic_DNA"/>
</dbReference>
<protein>
    <submittedName>
        <fullName evidence="1">Protein containing DUF343</fullName>
    </submittedName>
</protein>
<dbReference type="InterPro" id="IPR005651">
    <property type="entry name" value="Trm112-like"/>
</dbReference>
<sequence>MKPDLLEILRCPVCRGSLTLTARRTEGPEIVEGTLRCAACGVDYPIADGIPDLLPPDERDEV</sequence>
<dbReference type="PANTHER" id="PTHR33505:SF4">
    <property type="entry name" value="PROTEIN PREY, MITOCHONDRIAL"/>
    <property type="match status" value="1"/>
</dbReference>
<proteinExistence type="predicted"/>
<dbReference type="PANTHER" id="PTHR33505">
    <property type="entry name" value="ZGC:162634"/>
    <property type="match status" value="1"/>
</dbReference>
<gene>
    <name evidence="1" type="ORF">B1A_17268</name>
    <name evidence="2" type="ORF">B1B_00943</name>
</gene>
<dbReference type="Pfam" id="PF03966">
    <property type="entry name" value="Trm112p"/>
    <property type="match status" value="1"/>
</dbReference>
<reference evidence="1" key="2">
    <citation type="journal article" date="2014" name="ISME J.">
        <title>Microbial stratification in low pH oxic and suboxic macroscopic growths along an acid mine drainage.</title>
        <authorList>
            <person name="Mendez-Garcia C."/>
            <person name="Mesa V."/>
            <person name="Sprenger R.R."/>
            <person name="Richter M."/>
            <person name="Diez M.S."/>
            <person name="Solano J."/>
            <person name="Bargiela R."/>
            <person name="Golyshina O.V."/>
            <person name="Manteca A."/>
            <person name="Ramos J.L."/>
            <person name="Gallego J.R."/>
            <person name="Llorente I."/>
            <person name="Martins Dos Santos V.A."/>
            <person name="Jensen O.N."/>
            <person name="Pelaez A.I."/>
            <person name="Sanchez J."/>
            <person name="Ferrer M."/>
        </authorList>
    </citation>
    <scope>NUCLEOTIDE SEQUENCE</scope>
</reference>
<dbReference type="SUPFAM" id="SSF158997">
    <property type="entry name" value="Trm112p-like"/>
    <property type="match status" value="1"/>
</dbReference>
<accession>T0Z1E1</accession>
<reference evidence="1" key="1">
    <citation type="submission" date="2013-08" db="EMBL/GenBank/DDBJ databases">
        <authorList>
            <person name="Mendez C."/>
            <person name="Richter M."/>
            <person name="Ferrer M."/>
            <person name="Sanchez J."/>
        </authorList>
    </citation>
    <scope>NUCLEOTIDE SEQUENCE</scope>
</reference>
<dbReference type="AlphaFoldDB" id="T0Z1E1"/>